<evidence type="ECO:0000313" key="2">
    <source>
        <dbReference type="EMBL" id="KAB8199550.1"/>
    </source>
</evidence>
<keyword evidence="1" id="KW-0472">Membrane</keyword>
<dbReference type="Proteomes" id="UP000326532">
    <property type="component" value="Unassembled WGS sequence"/>
</dbReference>
<evidence type="ECO:0008006" key="4">
    <source>
        <dbReference type="Google" id="ProtNLM"/>
    </source>
</evidence>
<proteinExistence type="predicted"/>
<keyword evidence="1" id="KW-0812">Transmembrane</keyword>
<feature type="transmembrane region" description="Helical" evidence="1">
    <location>
        <begin position="32"/>
        <end position="50"/>
    </location>
</feature>
<dbReference type="EMBL" id="ML735071">
    <property type="protein sequence ID" value="KAB8199550.1"/>
    <property type="molecule type" value="Genomic_DNA"/>
</dbReference>
<dbReference type="VEuPathDB" id="FungiDB:BDV34DRAFT_206589"/>
<keyword evidence="1" id="KW-1133">Transmembrane helix</keyword>
<sequence length="54" mass="6427">MQEVCLGLVVLGDAWLGVDWVVACWGYVRWWWFYWGLVWVFDGVLFTLLLRGFV</sequence>
<evidence type="ECO:0000313" key="3">
    <source>
        <dbReference type="Proteomes" id="UP000326532"/>
    </source>
</evidence>
<reference evidence="2 3" key="1">
    <citation type="submission" date="2019-04" db="EMBL/GenBank/DDBJ databases">
        <title>Fungal friends and foes A comparative genomics study of 23 Aspergillus species from section Flavi.</title>
        <authorList>
            <consortium name="DOE Joint Genome Institute"/>
            <person name="Kjaerbolling I."/>
            <person name="Vesth T.C."/>
            <person name="Frisvad J.C."/>
            <person name="Nybo J.L."/>
            <person name="Theobald S."/>
            <person name="Kildgaard S."/>
            <person name="Petersen T.I."/>
            <person name="Kuo A."/>
            <person name="Sato A."/>
            <person name="Lyhne E.K."/>
            <person name="Kogle M.E."/>
            <person name="Wiebenga A."/>
            <person name="Kun R.S."/>
            <person name="Lubbers R.J."/>
            <person name="Makela M.R."/>
            <person name="Barry K."/>
            <person name="Chovatia M."/>
            <person name="Clum A."/>
            <person name="Daum C."/>
            <person name="Haridas S."/>
            <person name="He G."/>
            <person name="LaButti K."/>
            <person name="Lipzen A."/>
            <person name="Mondo S."/>
            <person name="Pangilinan J."/>
            <person name="Riley R."/>
            <person name="Salamov A."/>
            <person name="Simmons B.A."/>
            <person name="Magnuson J.K."/>
            <person name="Henrissat B."/>
            <person name="Mortensen U.H."/>
            <person name="Larsen T.O."/>
            <person name="De vries R.P."/>
            <person name="Grigoriev I.V."/>
            <person name="Machida M."/>
            <person name="Baker S.E."/>
            <person name="Andersen M.R."/>
        </authorList>
    </citation>
    <scope>NUCLEOTIDE SEQUENCE [LARGE SCALE GENOMIC DNA]</scope>
    <source>
        <strain evidence="2 3">CBS 117618</strain>
    </source>
</reference>
<accession>A0A5N6D634</accession>
<protein>
    <recommendedName>
        <fullName evidence="4">Transmembrane protein</fullName>
    </recommendedName>
</protein>
<name>A0A5N6D634_ASPPA</name>
<keyword evidence="3" id="KW-1185">Reference proteome</keyword>
<gene>
    <name evidence="2" type="ORF">BDV34DRAFT_206589</name>
</gene>
<dbReference type="AlphaFoldDB" id="A0A5N6D634"/>
<evidence type="ECO:0000256" key="1">
    <source>
        <dbReference type="SAM" id="Phobius"/>
    </source>
</evidence>
<organism evidence="2 3">
    <name type="scientific">Aspergillus parasiticus</name>
    <dbReference type="NCBI Taxonomy" id="5067"/>
    <lineage>
        <taxon>Eukaryota</taxon>
        <taxon>Fungi</taxon>
        <taxon>Dikarya</taxon>
        <taxon>Ascomycota</taxon>
        <taxon>Pezizomycotina</taxon>
        <taxon>Eurotiomycetes</taxon>
        <taxon>Eurotiomycetidae</taxon>
        <taxon>Eurotiales</taxon>
        <taxon>Aspergillaceae</taxon>
        <taxon>Aspergillus</taxon>
        <taxon>Aspergillus subgen. Circumdati</taxon>
    </lineage>
</organism>